<keyword evidence="2" id="KW-1185">Reference proteome</keyword>
<dbReference type="HOGENOM" id="CLU_788071_0_0_1"/>
<name>G0P3F4_CAEBE</name>
<dbReference type="OrthoDB" id="5908940at2759"/>
<gene>
    <name evidence="1" type="ORF">CAEBREN_11734</name>
</gene>
<dbReference type="InParanoid" id="G0P3F4"/>
<evidence type="ECO:0000313" key="2">
    <source>
        <dbReference type="Proteomes" id="UP000008068"/>
    </source>
</evidence>
<reference evidence="2" key="1">
    <citation type="submission" date="2011-07" db="EMBL/GenBank/DDBJ databases">
        <authorList>
            <consortium name="Caenorhabditis brenneri Sequencing and Analysis Consortium"/>
            <person name="Wilson R.K."/>
        </authorList>
    </citation>
    <scope>NUCLEOTIDE SEQUENCE [LARGE SCALE GENOMIC DNA]</scope>
    <source>
        <strain evidence="2">PB2801</strain>
    </source>
</reference>
<protein>
    <submittedName>
        <fullName evidence="1">Uncharacterized protein</fullName>
    </submittedName>
</protein>
<dbReference type="AlphaFoldDB" id="G0P3F4"/>
<dbReference type="Proteomes" id="UP000008068">
    <property type="component" value="Unassembled WGS sequence"/>
</dbReference>
<dbReference type="eggNOG" id="ENOG502TK38">
    <property type="taxonomic scope" value="Eukaryota"/>
</dbReference>
<proteinExistence type="predicted"/>
<sequence>MRKETWKMFIVYYFIDRFASFKMFDFNNCRTVLIGEFHNFATEIAQGSIEKVFDNESEQVGGFSGWYVHIQNYNLHFIKTFRKLTLQKASDSGGTFIVPSFSWPKWYFFSILNVRILINPLNHLNSENKEFKYADRFYYEMGSSIEGKKMYLSEILDEKNGWLDNGTFTVKVGFYVESMLDKQECWRFNFLNDPFQMKSDFDSVNLFRENTIRRVLKLHCKNLDEKLTAENGIHGISDFGWTKACLDILHGVQLKYPDDINARILKIAKFLEFSNVIRYIELQFIEDPRGYKEIGDRIFLAIQSNFNRLLIRLLEKLEDLSVLEEVMKKVDIEKMSGESMKICMKKLLYGKE</sequence>
<evidence type="ECO:0000313" key="1">
    <source>
        <dbReference type="EMBL" id="EGT43959.1"/>
    </source>
</evidence>
<dbReference type="EMBL" id="GL380043">
    <property type="protein sequence ID" value="EGT43959.1"/>
    <property type="molecule type" value="Genomic_DNA"/>
</dbReference>
<organism evidence="2">
    <name type="scientific">Caenorhabditis brenneri</name>
    <name type="common">Nematode worm</name>
    <dbReference type="NCBI Taxonomy" id="135651"/>
    <lineage>
        <taxon>Eukaryota</taxon>
        <taxon>Metazoa</taxon>
        <taxon>Ecdysozoa</taxon>
        <taxon>Nematoda</taxon>
        <taxon>Chromadorea</taxon>
        <taxon>Rhabditida</taxon>
        <taxon>Rhabditina</taxon>
        <taxon>Rhabditomorpha</taxon>
        <taxon>Rhabditoidea</taxon>
        <taxon>Rhabditidae</taxon>
        <taxon>Peloderinae</taxon>
        <taxon>Caenorhabditis</taxon>
    </lineage>
</organism>
<accession>G0P3F4</accession>